<sequence>MNHFAPLALPKSGHATRSDTFPAVPDAKVRFSVVIALYNKAPYVRAAVESVLAQRLGDLEVVVVDDGSTDGGVERLADIGDPRLVVVRQANAGVSVARNRGIALARGEWIVFLDADDWQHPEFLARLAAAQARLPGASVVATRYADFTAARPTLEPSESAPLEVIADLPRRWRQGPAFFTGSIAIRAGLLKDMQPCFAPGESCGEDLDLWLRLAEREPVALLHAPLVGHRMDVEGSLTRLHLGFEPPFVVRLRERAESGVLTPAQRRSALAFAAHIDVDLARMALAQGQRALAWRWLARARHGATGLRWWRTLSMLIAPRPPRLAWLRRAMRVDAAGGVASGAAQ</sequence>
<reference evidence="2 3" key="1">
    <citation type="submission" date="2019-03" db="EMBL/GenBank/DDBJ databases">
        <title>Ramlibacter rhizophilus CCTCC AB2015357, whole genome shotgun sequence.</title>
        <authorList>
            <person name="Zhang X."/>
            <person name="Feng G."/>
            <person name="Zhu H."/>
        </authorList>
    </citation>
    <scope>NUCLEOTIDE SEQUENCE [LARGE SCALE GENOMIC DNA]</scope>
    <source>
        <strain evidence="2 3">CCTCC AB2015357</strain>
    </source>
</reference>
<keyword evidence="3" id="KW-1185">Reference proteome</keyword>
<dbReference type="OrthoDB" id="433681at2"/>
<accession>A0A4Z0BKP9</accession>
<evidence type="ECO:0000313" key="3">
    <source>
        <dbReference type="Proteomes" id="UP000297564"/>
    </source>
</evidence>
<name>A0A4Z0BKP9_9BURK</name>
<dbReference type="PANTHER" id="PTHR43685">
    <property type="entry name" value="GLYCOSYLTRANSFERASE"/>
    <property type="match status" value="1"/>
</dbReference>
<dbReference type="InterPro" id="IPR001173">
    <property type="entry name" value="Glyco_trans_2-like"/>
</dbReference>
<dbReference type="Pfam" id="PF00535">
    <property type="entry name" value="Glycos_transf_2"/>
    <property type="match status" value="1"/>
</dbReference>
<dbReference type="GO" id="GO:0016740">
    <property type="term" value="F:transferase activity"/>
    <property type="evidence" value="ECO:0007669"/>
    <property type="project" value="UniProtKB-KW"/>
</dbReference>
<evidence type="ECO:0000259" key="1">
    <source>
        <dbReference type="Pfam" id="PF00535"/>
    </source>
</evidence>
<protein>
    <submittedName>
        <fullName evidence="2">Glycosyltransferase family 2 protein</fullName>
    </submittedName>
</protein>
<dbReference type="CDD" id="cd00761">
    <property type="entry name" value="Glyco_tranf_GTA_type"/>
    <property type="match status" value="1"/>
</dbReference>
<feature type="domain" description="Glycosyltransferase 2-like" evidence="1">
    <location>
        <begin position="32"/>
        <end position="158"/>
    </location>
</feature>
<comment type="caution">
    <text evidence="2">The sequence shown here is derived from an EMBL/GenBank/DDBJ whole genome shotgun (WGS) entry which is preliminary data.</text>
</comment>
<dbReference type="InterPro" id="IPR050834">
    <property type="entry name" value="Glycosyltransf_2"/>
</dbReference>
<dbReference type="Proteomes" id="UP000297564">
    <property type="component" value="Unassembled WGS sequence"/>
</dbReference>
<dbReference type="SUPFAM" id="SSF53448">
    <property type="entry name" value="Nucleotide-diphospho-sugar transferases"/>
    <property type="match status" value="1"/>
</dbReference>
<keyword evidence="2" id="KW-0808">Transferase</keyword>
<dbReference type="EMBL" id="SMLL01000004">
    <property type="protein sequence ID" value="TFY99895.1"/>
    <property type="molecule type" value="Genomic_DNA"/>
</dbReference>
<gene>
    <name evidence="2" type="ORF">EZ242_12230</name>
</gene>
<evidence type="ECO:0000313" key="2">
    <source>
        <dbReference type="EMBL" id="TFY99895.1"/>
    </source>
</evidence>
<dbReference type="AlphaFoldDB" id="A0A4Z0BKP9"/>
<dbReference type="PANTHER" id="PTHR43685:SF2">
    <property type="entry name" value="GLYCOSYLTRANSFERASE 2-LIKE DOMAIN-CONTAINING PROTEIN"/>
    <property type="match status" value="1"/>
</dbReference>
<dbReference type="InterPro" id="IPR029044">
    <property type="entry name" value="Nucleotide-diphossugar_trans"/>
</dbReference>
<proteinExistence type="predicted"/>
<organism evidence="2 3">
    <name type="scientific">Ramlibacter rhizophilus</name>
    <dbReference type="NCBI Taxonomy" id="1781167"/>
    <lineage>
        <taxon>Bacteria</taxon>
        <taxon>Pseudomonadati</taxon>
        <taxon>Pseudomonadota</taxon>
        <taxon>Betaproteobacteria</taxon>
        <taxon>Burkholderiales</taxon>
        <taxon>Comamonadaceae</taxon>
        <taxon>Ramlibacter</taxon>
    </lineage>
</organism>
<dbReference type="Gene3D" id="3.90.550.10">
    <property type="entry name" value="Spore Coat Polysaccharide Biosynthesis Protein SpsA, Chain A"/>
    <property type="match status" value="1"/>
</dbReference>